<dbReference type="CDD" id="cd00009">
    <property type="entry name" value="AAA"/>
    <property type="match status" value="1"/>
</dbReference>
<dbReference type="InterPro" id="IPR025943">
    <property type="entry name" value="Sigma_54_int_dom_ATP-bd_2"/>
</dbReference>
<evidence type="ECO:0000256" key="4">
    <source>
        <dbReference type="ARBA" id="ARBA00023125"/>
    </source>
</evidence>
<dbReference type="GO" id="GO:0005524">
    <property type="term" value="F:ATP binding"/>
    <property type="evidence" value="ECO:0007669"/>
    <property type="project" value="UniProtKB-KW"/>
</dbReference>
<dbReference type="EMBL" id="CP014229">
    <property type="protein sequence ID" value="AMD90882.1"/>
    <property type="molecule type" value="Genomic_DNA"/>
</dbReference>
<evidence type="ECO:0000256" key="1">
    <source>
        <dbReference type="ARBA" id="ARBA00022741"/>
    </source>
</evidence>
<protein>
    <submittedName>
        <fullName evidence="8">Fis family transcriptional regulator</fullName>
    </submittedName>
</protein>
<evidence type="ECO:0000256" key="6">
    <source>
        <dbReference type="SAM" id="MobiDB-lite"/>
    </source>
</evidence>
<name>A0A0X8JLP7_9BACT</name>
<evidence type="ECO:0000259" key="7">
    <source>
        <dbReference type="PROSITE" id="PS50045"/>
    </source>
</evidence>
<dbReference type="RefSeq" id="WP_062253718.1">
    <property type="nucleotide sequence ID" value="NZ_CP014229.1"/>
</dbReference>
<gene>
    <name evidence="8" type="ORF">AXF13_12525</name>
</gene>
<dbReference type="AlphaFoldDB" id="A0A0X8JLP7"/>
<dbReference type="Pfam" id="PF25601">
    <property type="entry name" value="AAA_lid_14"/>
    <property type="match status" value="1"/>
</dbReference>
<dbReference type="PROSITE" id="PS00675">
    <property type="entry name" value="SIGMA54_INTERACT_1"/>
    <property type="match status" value="1"/>
</dbReference>
<evidence type="ECO:0000313" key="8">
    <source>
        <dbReference type="EMBL" id="AMD90882.1"/>
    </source>
</evidence>
<evidence type="ECO:0000256" key="2">
    <source>
        <dbReference type="ARBA" id="ARBA00022840"/>
    </source>
</evidence>
<dbReference type="InterPro" id="IPR025944">
    <property type="entry name" value="Sigma_54_int_dom_CS"/>
</dbReference>
<dbReference type="InterPro" id="IPR025662">
    <property type="entry name" value="Sigma_54_int_dom_ATP-bd_1"/>
</dbReference>
<dbReference type="PROSITE" id="PS00676">
    <property type="entry name" value="SIGMA54_INTERACT_2"/>
    <property type="match status" value="1"/>
</dbReference>
<dbReference type="Pfam" id="PF00158">
    <property type="entry name" value="Sigma54_activat"/>
    <property type="match status" value="1"/>
</dbReference>
<accession>A0A0X8JLP7</accession>
<dbReference type="Gene3D" id="3.40.50.300">
    <property type="entry name" value="P-loop containing nucleotide triphosphate hydrolases"/>
    <property type="match status" value="1"/>
</dbReference>
<feature type="region of interest" description="Disordered" evidence="6">
    <location>
        <begin position="935"/>
        <end position="954"/>
    </location>
</feature>
<dbReference type="Gene3D" id="1.10.8.60">
    <property type="match status" value="1"/>
</dbReference>
<dbReference type="InterPro" id="IPR003593">
    <property type="entry name" value="AAA+_ATPase"/>
</dbReference>
<evidence type="ECO:0000256" key="5">
    <source>
        <dbReference type="ARBA" id="ARBA00023163"/>
    </source>
</evidence>
<evidence type="ECO:0000313" key="9">
    <source>
        <dbReference type="Proteomes" id="UP000069241"/>
    </source>
</evidence>
<dbReference type="KEGG" id="dfi:AXF13_12525"/>
<organism evidence="8 9">
    <name type="scientific">Desulfovibrio fairfieldensis</name>
    <dbReference type="NCBI Taxonomy" id="44742"/>
    <lineage>
        <taxon>Bacteria</taxon>
        <taxon>Pseudomonadati</taxon>
        <taxon>Thermodesulfobacteriota</taxon>
        <taxon>Desulfovibrionia</taxon>
        <taxon>Desulfovibrionales</taxon>
        <taxon>Desulfovibrionaceae</taxon>
        <taxon>Desulfovibrio</taxon>
    </lineage>
</organism>
<keyword evidence="3" id="KW-0805">Transcription regulation</keyword>
<keyword evidence="1" id="KW-0547">Nucleotide-binding</keyword>
<keyword evidence="4" id="KW-0238">DNA-binding</keyword>
<keyword evidence="2" id="KW-0067">ATP-binding</keyword>
<dbReference type="SMART" id="SM00382">
    <property type="entry name" value="AAA"/>
    <property type="match status" value="1"/>
</dbReference>
<feature type="domain" description="Sigma-54 factor interaction" evidence="7">
    <location>
        <begin position="703"/>
        <end position="924"/>
    </location>
</feature>
<evidence type="ECO:0000256" key="3">
    <source>
        <dbReference type="ARBA" id="ARBA00023015"/>
    </source>
</evidence>
<dbReference type="SUPFAM" id="SSF46689">
    <property type="entry name" value="Homeodomain-like"/>
    <property type="match status" value="1"/>
</dbReference>
<dbReference type="InterPro" id="IPR002078">
    <property type="entry name" value="Sigma_54_int"/>
</dbReference>
<dbReference type="STRING" id="44742.AXF13_12525"/>
<proteinExistence type="predicted"/>
<keyword evidence="9" id="KW-1185">Reference proteome</keyword>
<sequence>MIHDPQESLPQALAALLAVDKIRYTRQALIQLGPWPPSAVDEVLRLFAARGLARPSRSGLWRGRAEALRAFSRERAPETTARPLLRAVASLERGAVLDGCEILLEEVRHTLDDGRCAAVLALLDLLLSGLRRWSGDTEEAEALRRYLSVFRSVQGISIYMGKSGQEVLDLLPRARAAAEALGDRRVTLMLDLTEASQRHLTRMHNTERPYALLARTLASIRELGDPDILEEASHSIGILHFMQGAYSEALPYLETGAVSRFTAHFNYFEEARLRYIGSAACSLGLPAKAAGILLAGLREARLRRNRQTRKWIQTHLADDLMRMGRPDEGLALLDELLLCCDPATETTLWIWNMRSLAHYHFLKGRVATSHRIFYASMRYCVRMGLQRPYYGFTWLFDMLWAYEWQGLPRIPGYDLEDELTAAQQSPNRHLKGAALRIRALQARARGVDPAQVRGLLVRGLTYAKRVGSPLEIARCRLALAYCLSRRRARQAELLFSAARTVLRRYTQYDCPDGPGGGQDAPYCPDGRSCLRRCREGLEALPAWSDLDAHLADMLRIVSETFEVERAALFSPDAEGPVMVRNISRLELESPTFRPVLKKAAAVMEAASGEPARAARGTGIYLPLAVPNARPWLLFLQCEFFAGHISAQGTEIFRELGGLLARELQTARRLQEGMRKALYAVEERGRVAAERMAALDEPYYGTGLDDVLRQADSTAVTDAPVLILGETGVGKDLLARRVHARSGRAGAFVPIHPASIPEQLFESELFGHEKGAFTGAWRQKLGHLEVADGGTLFIDEVGEVPLPMQTKLLRVLQEKCFMRVGGIREIRSDFRLVAATNRDLKSMVAQGRFREDLYYRISVVPLTLPPLRERPADIPLLARRFVEMFSRRYQRPVPPLEKEEAERLRAYAWPGNVRELKNVVERAVILHSGGPLHLLRPTEPPPLPAEKAAPPGTLSGLEWEDLPSLEELQRRYIRHVLRLARGRVDGEAGALRILGMKRSTLYARIRAWGLDAVSQLYGREK</sequence>
<reference evidence="9" key="1">
    <citation type="submission" date="2016-02" db="EMBL/GenBank/DDBJ databases">
        <authorList>
            <person name="Holder M.E."/>
            <person name="Ajami N.J."/>
            <person name="Petrosino J.F."/>
        </authorList>
    </citation>
    <scope>NUCLEOTIDE SEQUENCE [LARGE SCALE GENOMIC DNA]</scope>
    <source>
        <strain evidence="9">CCUG 45958</strain>
    </source>
</reference>
<dbReference type="Proteomes" id="UP000069241">
    <property type="component" value="Chromosome"/>
</dbReference>
<dbReference type="InterPro" id="IPR009057">
    <property type="entry name" value="Homeodomain-like_sf"/>
</dbReference>
<dbReference type="PANTHER" id="PTHR32071">
    <property type="entry name" value="TRANSCRIPTIONAL REGULATORY PROTEIN"/>
    <property type="match status" value="1"/>
</dbReference>
<dbReference type="SUPFAM" id="SSF48452">
    <property type="entry name" value="TPR-like"/>
    <property type="match status" value="1"/>
</dbReference>
<dbReference type="PROSITE" id="PS00688">
    <property type="entry name" value="SIGMA54_INTERACT_3"/>
    <property type="match status" value="1"/>
</dbReference>
<dbReference type="InterPro" id="IPR011990">
    <property type="entry name" value="TPR-like_helical_dom_sf"/>
</dbReference>
<dbReference type="GO" id="GO:0006355">
    <property type="term" value="P:regulation of DNA-templated transcription"/>
    <property type="evidence" value="ECO:0007669"/>
    <property type="project" value="InterPro"/>
</dbReference>
<dbReference type="FunFam" id="3.40.50.300:FF:000006">
    <property type="entry name" value="DNA-binding transcriptional regulator NtrC"/>
    <property type="match status" value="1"/>
</dbReference>
<dbReference type="Gene3D" id="1.10.10.60">
    <property type="entry name" value="Homeodomain-like"/>
    <property type="match status" value="1"/>
</dbReference>
<dbReference type="InterPro" id="IPR027417">
    <property type="entry name" value="P-loop_NTPase"/>
</dbReference>
<dbReference type="GO" id="GO:0003677">
    <property type="term" value="F:DNA binding"/>
    <property type="evidence" value="ECO:0007669"/>
    <property type="project" value="UniProtKB-KW"/>
</dbReference>
<dbReference type="InterPro" id="IPR058031">
    <property type="entry name" value="AAA_lid_NorR"/>
</dbReference>
<keyword evidence="5" id="KW-0804">Transcription</keyword>
<dbReference type="PROSITE" id="PS50045">
    <property type="entry name" value="SIGMA54_INTERACT_4"/>
    <property type="match status" value="1"/>
</dbReference>
<dbReference type="SUPFAM" id="SSF52540">
    <property type="entry name" value="P-loop containing nucleoside triphosphate hydrolases"/>
    <property type="match status" value="1"/>
</dbReference>